<sequence length="293" mass="31302">MLFTAALSLVLSLGSSLVAASPVSSWLNTTTYLTRACGTTPSEEFISQAEAHFAENMVVVDPEARIDVASIPVYWHVIYKSTSLSEGYIPDSQISSSINVLNADYSPCGISFYLAGTDRTFNADWFDQASPDSSYQTAMKNGLREGGANALNVYSVGFTSGSGAGLLGYATFPWSYSGAPEDDGVVILYSSVPGGTATPYDEGRTLTHEAGHWVGLYHTFQGGCNPPDDYVDDTAPEANPVFGCPASSFSCPGGAPDPYHNYMDYSDDSCMNNFTPGQCTRLKSQISTYRSVV</sequence>
<dbReference type="Proteomes" id="UP000886501">
    <property type="component" value="Unassembled WGS sequence"/>
</dbReference>
<reference evidence="1" key="1">
    <citation type="submission" date="2019-10" db="EMBL/GenBank/DDBJ databases">
        <authorList>
            <consortium name="DOE Joint Genome Institute"/>
            <person name="Kuo A."/>
            <person name="Miyauchi S."/>
            <person name="Kiss E."/>
            <person name="Drula E."/>
            <person name="Kohler A."/>
            <person name="Sanchez-Garcia M."/>
            <person name="Andreopoulos B."/>
            <person name="Barry K.W."/>
            <person name="Bonito G."/>
            <person name="Buee M."/>
            <person name="Carver A."/>
            <person name="Chen C."/>
            <person name="Cichocki N."/>
            <person name="Clum A."/>
            <person name="Culley D."/>
            <person name="Crous P.W."/>
            <person name="Fauchery L."/>
            <person name="Girlanda M."/>
            <person name="Hayes R."/>
            <person name="Keri Z."/>
            <person name="Labutti K."/>
            <person name="Lipzen A."/>
            <person name="Lombard V."/>
            <person name="Magnuson J."/>
            <person name="Maillard F."/>
            <person name="Morin E."/>
            <person name="Murat C."/>
            <person name="Nolan M."/>
            <person name="Ohm R."/>
            <person name="Pangilinan J."/>
            <person name="Pereira M."/>
            <person name="Perotto S."/>
            <person name="Peter M."/>
            <person name="Riley R."/>
            <person name="Sitrit Y."/>
            <person name="Stielow B."/>
            <person name="Szollosi G."/>
            <person name="Zifcakova L."/>
            <person name="Stursova M."/>
            <person name="Spatafora J.W."/>
            <person name="Tedersoo L."/>
            <person name="Vaario L.-M."/>
            <person name="Yamada A."/>
            <person name="Yan M."/>
            <person name="Wang P."/>
            <person name="Xu J."/>
            <person name="Bruns T."/>
            <person name="Baldrian P."/>
            <person name="Vilgalys R."/>
            <person name="Henrissat B."/>
            <person name="Grigoriev I.V."/>
            <person name="Hibbett D."/>
            <person name="Nagy L.G."/>
            <person name="Martin F.M."/>
        </authorList>
    </citation>
    <scope>NUCLEOTIDE SEQUENCE</scope>
    <source>
        <strain evidence="1">P2</strain>
    </source>
</reference>
<protein>
    <submittedName>
        <fullName evidence="1">Zincin</fullName>
    </submittedName>
</protein>
<evidence type="ECO:0000313" key="1">
    <source>
        <dbReference type="EMBL" id="KAF9647707.1"/>
    </source>
</evidence>
<name>A0ACB6ZDR5_THEGA</name>
<gene>
    <name evidence="1" type="ORF">BDM02DRAFT_3116545</name>
</gene>
<reference evidence="1" key="2">
    <citation type="journal article" date="2020" name="Nat. Commun.">
        <title>Large-scale genome sequencing of mycorrhizal fungi provides insights into the early evolution of symbiotic traits.</title>
        <authorList>
            <person name="Miyauchi S."/>
            <person name="Kiss E."/>
            <person name="Kuo A."/>
            <person name="Drula E."/>
            <person name="Kohler A."/>
            <person name="Sanchez-Garcia M."/>
            <person name="Morin E."/>
            <person name="Andreopoulos B."/>
            <person name="Barry K.W."/>
            <person name="Bonito G."/>
            <person name="Buee M."/>
            <person name="Carver A."/>
            <person name="Chen C."/>
            <person name="Cichocki N."/>
            <person name="Clum A."/>
            <person name="Culley D."/>
            <person name="Crous P.W."/>
            <person name="Fauchery L."/>
            <person name="Girlanda M."/>
            <person name="Hayes R.D."/>
            <person name="Keri Z."/>
            <person name="LaButti K."/>
            <person name="Lipzen A."/>
            <person name="Lombard V."/>
            <person name="Magnuson J."/>
            <person name="Maillard F."/>
            <person name="Murat C."/>
            <person name="Nolan M."/>
            <person name="Ohm R.A."/>
            <person name="Pangilinan J."/>
            <person name="Pereira M.F."/>
            <person name="Perotto S."/>
            <person name="Peter M."/>
            <person name="Pfister S."/>
            <person name="Riley R."/>
            <person name="Sitrit Y."/>
            <person name="Stielow J.B."/>
            <person name="Szollosi G."/>
            <person name="Zifcakova L."/>
            <person name="Stursova M."/>
            <person name="Spatafora J.W."/>
            <person name="Tedersoo L."/>
            <person name="Vaario L.M."/>
            <person name="Yamada A."/>
            <person name="Yan M."/>
            <person name="Wang P."/>
            <person name="Xu J."/>
            <person name="Bruns T."/>
            <person name="Baldrian P."/>
            <person name="Vilgalys R."/>
            <person name="Dunand C."/>
            <person name="Henrissat B."/>
            <person name="Grigoriev I.V."/>
            <person name="Hibbett D."/>
            <person name="Nagy L.G."/>
            <person name="Martin F.M."/>
        </authorList>
    </citation>
    <scope>NUCLEOTIDE SEQUENCE</scope>
    <source>
        <strain evidence="1">P2</strain>
    </source>
</reference>
<evidence type="ECO:0000313" key="2">
    <source>
        <dbReference type="Proteomes" id="UP000886501"/>
    </source>
</evidence>
<dbReference type="EMBL" id="MU118027">
    <property type="protein sequence ID" value="KAF9647707.1"/>
    <property type="molecule type" value="Genomic_DNA"/>
</dbReference>
<keyword evidence="2" id="KW-1185">Reference proteome</keyword>
<proteinExistence type="predicted"/>
<comment type="caution">
    <text evidence="1">The sequence shown here is derived from an EMBL/GenBank/DDBJ whole genome shotgun (WGS) entry which is preliminary data.</text>
</comment>
<accession>A0ACB6ZDR5</accession>
<organism evidence="1 2">
    <name type="scientific">Thelephora ganbajun</name>
    <name type="common">Ganba fungus</name>
    <dbReference type="NCBI Taxonomy" id="370292"/>
    <lineage>
        <taxon>Eukaryota</taxon>
        <taxon>Fungi</taxon>
        <taxon>Dikarya</taxon>
        <taxon>Basidiomycota</taxon>
        <taxon>Agaricomycotina</taxon>
        <taxon>Agaricomycetes</taxon>
        <taxon>Thelephorales</taxon>
        <taxon>Thelephoraceae</taxon>
        <taxon>Thelephora</taxon>
    </lineage>
</organism>